<protein>
    <submittedName>
        <fullName evidence="2">SRPBCC family protein</fullName>
    </submittedName>
</protein>
<proteinExistence type="predicted"/>
<dbReference type="SUPFAM" id="SSF55961">
    <property type="entry name" value="Bet v1-like"/>
    <property type="match status" value="1"/>
</dbReference>
<sequence length="151" mass="16960">MTAPAWPAGLEPARTPLHVRNEAWVPLPPEAVWARLVDATAWPSWYANARRVVLAGAAELGPGVRFRWTTLHVRVSCVVDRWEPGRVLGWTGRALGSSGHHRWVLVPEAGGTRVVTEETQAGPVPRLARRWLSRSLRHWHQRWLDGIAPSR</sequence>
<dbReference type="EMBL" id="CP157762">
    <property type="protein sequence ID" value="XBP95485.1"/>
    <property type="molecule type" value="Genomic_DNA"/>
</dbReference>
<gene>
    <name evidence="2" type="ORF">ABUL08_08905</name>
    <name evidence="1" type="ORF">VK199_08860</name>
</gene>
<dbReference type="EMBL" id="CP159342">
    <property type="protein sequence ID" value="XCH76188.1"/>
    <property type="molecule type" value="Genomic_DNA"/>
</dbReference>
<dbReference type="AlphaFoldDB" id="A0AAU8HLK7"/>
<dbReference type="InterPro" id="IPR023393">
    <property type="entry name" value="START-like_dom_sf"/>
</dbReference>
<dbReference type="InterPro" id="IPR019587">
    <property type="entry name" value="Polyketide_cyclase/dehydratase"/>
</dbReference>
<name>A0AAU8HLK7_9ACTN</name>
<evidence type="ECO:0000313" key="1">
    <source>
        <dbReference type="EMBL" id="XBP95485.1"/>
    </source>
</evidence>
<dbReference type="RefSeq" id="WP_350936336.1">
    <property type="nucleotide sequence ID" value="NZ_CP157762.1"/>
</dbReference>
<dbReference type="Pfam" id="PF10604">
    <property type="entry name" value="Polyketide_cyc2"/>
    <property type="match status" value="1"/>
</dbReference>
<organism evidence="2">
    <name type="scientific">Micromonospora sp. CCTCC AA 2012012</name>
    <dbReference type="NCBI Taxonomy" id="3111921"/>
    <lineage>
        <taxon>Bacteria</taxon>
        <taxon>Bacillati</taxon>
        <taxon>Actinomycetota</taxon>
        <taxon>Actinomycetes</taxon>
        <taxon>Micromonosporales</taxon>
        <taxon>Micromonosporaceae</taxon>
        <taxon>Micromonospora</taxon>
    </lineage>
</organism>
<reference evidence="2" key="2">
    <citation type="submission" date="2024-06" db="EMBL/GenBank/DDBJ databases">
        <title>Micromonospora mangrovi CCTCC AA 2012012 genome sequences.</title>
        <authorList>
            <person name="Gao J."/>
        </authorList>
    </citation>
    <scope>NUCLEOTIDE SEQUENCE</scope>
    <source>
        <strain evidence="2">CCTCC AA 2012012</strain>
    </source>
</reference>
<accession>A0AAU8HLK7</accession>
<reference evidence="1" key="1">
    <citation type="submission" date="2024-01" db="EMBL/GenBank/DDBJ databases">
        <title>The genome sequence of Micromonospora mangrovi CCTCC AA 2012012.</title>
        <authorList>
            <person name="Gao J."/>
        </authorList>
    </citation>
    <scope>NUCLEOTIDE SEQUENCE</scope>
    <source>
        <strain evidence="1">CCTCC AA 2012012</strain>
    </source>
</reference>
<dbReference type="Gene3D" id="3.30.530.20">
    <property type="match status" value="1"/>
</dbReference>
<evidence type="ECO:0000313" key="2">
    <source>
        <dbReference type="EMBL" id="XCH76188.1"/>
    </source>
</evidence>